<proteinExistence type="inferred from homology"/>
<dbReference type="GeneID" id="116162077"/>
<dbReference type="GO" id="GO:0005615">
    <property type="term" value="C:extracellular space"/>
    <property type="evidence" value="ECO:0007669"/>
    <property type="project" value="TreeGrafter"/>
</dbReference>
<organism evidence="5">
    <name type="scientific">Photinus pyralis</name>
    <name type="common">Common eastern firefly</name>
    <name type="synonym">Lampyris pyralis</name>
    <dbReference type="NCBI Taxonomy" id="7054"/>
    <lineage>
        <taxon>Eukaryota</taxon>
        <taxon>Metazoa</taxon>
        <taxon>Ecdysozoa</taxon>
        <taxon>Arthropoda</taxon>
        <taxon>Hexapoda</taxon>
        <taxon>Insecta</taxon>
        <taxon>Pterygota</taxon>
        <taxon>Neoptera</taxon>
        <taxon>Endopterygota</taxon>
        <taxon>Coleoptera</taxon>
        <taxon>Polyphaga</taxon>
        <taxon>Elateriformia</taxon>
        <taxon>Elateroidea</taxon>
        <taxon>Lampyridae</taxon>
        <taxon>Lampyrinae</taxon>
        <taxon>Photinus</taxon>
    </lineage>
</organism>
<evidence type="ECO:0000256" key="1">
    <source>
        <dbReference type="ARBA" id="ARBA00022729"/>
    </source>
</evidence>
<evidence type="ECO:0008006" key="6">
    <source>
        <dbReference type="Google" id="ProtNLM"/>
    </source>
</evidence>
<sequence>MDDLNKFVLAVLLVVPVAHCAIPSYIKVCPRSHQNLSACITNSIEALKPYLAKGIPKLDVPGLEPLDLETIVIDSLGSGTRLATNISNLEVYGASDFTILKLTPTMTKKGYNFRFQVNVPRLRVSGMYELDSRILFLDLKGQGPFHANISDYHFECIMKGHQVRREERNYLEFEDMKCTLVVGGVSVRLENLFESNPTLAKATNDVINDNVQVLFDEIKPGLLKALTRRFTEIANKITLAFTYEELFP</sequence>
<dbReference type="Pfam" id="PF06585">
    <property type="entry name" value="JHBP"/>
    <property type="match status" value="1"/>
</dbReference>
<keyword evidence="1 4" id="KW-0732">Signal</keyword>
<comment type="similarity">
    <text evidence="3">Belongs to the TO family.</text>
</comment>
<feature type="chain" id="PRO_5012733942" description="Haemolymph juvenile hormone binding protein" evidence="4">
    <location>
        <begin position="21"/>
        <end position="248"/>
    </location>
</feature>
<feature type="signal peptide" evidence="4">
    <location>
        <begin position="1"/>
        <end position="20"/>
    </location>
</feature>
<accession>A0A1Y1NAE1</accession>
<dbReference type="OrthoDB" id="8179031at2759"/>
<dbReference type="Gene3D" id="3.15.10.30">
    <property type="entry name" value="Haemolymph juvenile hormone binding protein"/>
    <property type="match status" value="1"/>
</dbReference>
<dbReference type="InterPro" id="IPR038606">
    <property type="entry name" value="To_sf"/>
</dbReference>
<dbReference type="FunFam" id="3.15.10.30:FF:000001">
    <property type="entry name" value="Takeout-like protein 1"/>
    <property type="match status" value="1"/>
</dbReference>
<evidence type="ECO:0000256" key="2">
    <source>
        <dbReference type="ARBA" id="ARBA00023108"/>
    </source>
</evidence>
<evidence type="ECO:0000313" key="5">
    <source>
        <dbReference type="EMBL" id="JAV92547.1"/>
    </source>
</evidence>
<dbReference type="RefSeq" id="XP_031331469.1">
    <property type="nucleotide sequence ID" value="XM_031475609.1"/>
</dbReference>
<evidence type="ECO:0000256" key="4">
    <source>
        <dbReference type="SAM" id="SignalP"/>
    </source>
</evidence>
<dbReference type="GO" id="GO:0007623">
    <property type="term" value="P:circadian rhythm"/>
    <property type="evidence" value="ECO:0007669"/>
    <property type="project" value="UniProtKB-ARBA"/>
</dbReference>
<dbReference type="PANTHER" id="PTHR11008">
    <property type="entry name" value="PROTEIN TAKEOUT-LIKE PROTEIN"/>
    <property type="match status" value="1"/>
</dbReference>
<dbReference type="KEGG" id="ppyr:116162077"/>
<dbReference type="InterPro" id="IPR010562">
    <property type="entry name" value="Haemolymph_juvenile_hormone-bd"/>
</dbReference>
<reference evidence="5" key="1">
    <citation type="journal article" date="2016" name="Sci. Rep.">
        <title>Molecular characterization of firefly nuptial gifts: a multi-omics approach sheds light on postcopulatory sexual selection.</title>
        <authorList>
            <person name="Al-Wathiqui N."/>
            <person name="Fallon T.R."/>
            <person name="South A."/>
            <person name="Weng J.K."/>
            <person name="Lewis S.M."/>
        </authorList>
    </citation>
    <scope>NUCLEOTIDE SEQUENCE</scope>
</reference>
<protein>
    <recommendedName>
        <fullName evidence="6">Haemolymph juvenile hormone binding protein</fullName>
    </recommendedName>
</protein>
<name>A0A1Y1NAE1_PHOPY</name>
<dbReference type="PANTHER" id="PTHR11008:SF39">
    <property type="entry name" value="CIRCADIAN CLOCK-CONTROLLED PROTEIN-LIKE PROTEIN"/>
    <property type="match status" value="1"/>
</dbReference>
<evidence type="ECO:0000256" key="3">
    <source>
        <dbReference type="ARBA" id="ARBA00060902"/>
    </source>
</evidence>
<dbReference type="AlphaFoldDB" id="A0A1Y1NAE1"/>
<dbReference type="EMBL" id="GEZM01013444">
    <property type="protein sequence ID" value="JAV92547.1"/>
    <property type="molecule type" value="Transcribed_RNA"/>
</dbReference>
<dbReference type="SMART" id="SM00700">
    <property type="entry name" value="JHBP"/>
    <property type="match status" value="1"/>
</dbReference>
<keyword evidence="2" id="KW-0090">Biological rhythms</keyword>